<dbReference type="GeneID" id="87924658"/>
<dbReference type="AlphaFoldDB" id="A0AAE1I8D8"/>
<evidence type="ECO:0000313" key="2">
    <source>
        <dbReference type="Proteomes" id="UP001273209"/>
    </source>
</evidence>
<comment type="caution">
    <text evidence="1">The sequence shown here is derived from an EMBL/GenBank/DDBJ whole genome shotgun (WGS) entry which is preliminary data.</text>
</comment>
<proteinExistence type="predicted"/>
<dbReference type="EMBL" id="JAWRVG010000058">
    <property type="protein sequence ID" value="KAK4062762.1"/>
    <property type="molecule type" value="Genomic_DNA"/>
</dbReference>
<reference evidence="1" key="1">
    <citation type="submission" date="2023-11" db="EMBL/GenBank/DDBJ databases">
        <title>The genome sequences of three competitors of mushroom-forming fungi.</title>
        <authorList>
            <person name="Beijen E."/>
            <person name="Ohm R.A."/>
        </authorList>
    </citation>
    <scope>NUCLEOTIDE SEQUENCE</scope>
    <source>
        <strain evidence="1">CBS 100526</strain>
    </source>
</reference>
<dbReference type="Proteomes" id="UP001273209">
    <property type="component" value="Unassembled WGS sequence"/>
</dbReference>
<sequence>MLNAQCFSLLQTPQTQSCYFTELPAQTPLVVDADLIDEEAPPVVRFEKQLIGAAASAAAHLLQPETLLLQLQLQPVAGRQRIVGEQQLTELRLVVMPAALSGSHRFICLPDPECRATTEMRPPAQTRPSSAVPSAGVRGAGGLGKDVVGQQNPRALSVAAHWLPWPHPGIDLCCLLGRGGMAWPGSALRSVHSPPLPLILAVASVLTWFRHAPPPRKGSFGTEAPEPFLNDPMICLRSPPRTPLPGSRQGATRPFGFHLRARQDVAFPLPLAALQWVAVSKSVVQCQRFGEQPGETPQPVGFPTAFTP</sequence>
<gene>
    <name evidence="1" type="ORF">Triagg1_9760</name>
</gene>
<organism evidence="1 2">
    <name type="scientific">Trichoderma aggressivum f. europaeum</name>
    <dbReference type="NCBI Taxonomy" id="173218"/>
    <lineage>
        <taxon>Eukaryota</taxon>
        <taxon>Fungi</taxon>
        <taxon>Dikarya</taxon>
        <taxon>Ascomycota</taxon>
        <taxon>Pezizomycotina</taxon>
        <taxon>Sordariomycetes</taxon>
        <taxon>Hypocreomycetidae</taxon>
        <taxon>Hypocreales</taxon>
        <taxon>Hypocreaceae</taxon>
        <taxon>Trichoderma</taxon>
    </lineage>
</organism>
<evidence type="ECO:0000313" key="1">
    <source>
        <dbReference type="EMBL" id="KAK4062762.1"/>
    </source>
</evidence>
<keyword evidence="2" id="KW-1185">Reference proteome</keyword>
<dbReference type="RefSeq" id="XP_062751330.1">
    <property type="nucleotide sequence ID" value="XM_062904753.1"/>
</dbReference>
<protein>
    <submittedName>
        <fullName evidence="1">Uncharacterized protein</fullName>
    </submittedName>
</protein>
<name>A0AAE1I8D8_9HYPO</name>
<accession>A0AAE1I8D8</accession>